<keyword evidence="5 9" id="KW-0479">Metal-binding</keyword>
<comment type="caution">
    <text evidence="14">The sequence shown here is derived from an EMBL/GenBank/DDBJ whole genome shotgun (WGS) entry which is preliminary data.</text>
</comment>
<evidence type="ECO:0000256" key="9">
    <source>
        <dbReference type="PIRSR" id="PIRSR601885-2"/>
    </source>
</evidence>
<evidence type="ECO:0000256" key="4">
    <source>
        <dbReference type="ARBA" id="ARBA00022490"/>
    </source>
</evidence>
<name>A0A9D2YCR4_NOTFU</name>
<keyword evidence="4" id="KW-0963">Cytoplasm</keyword>
<evidence type="ECO:0000256" key="3">
    <source>
        <dbReference type="ARBA" id="ARBA00009419"/>
    </source>
</evidence>
<dbReference type="AlphaFoldDB" id="A0A9D2YCR4"/>
<dbReference type="GO" id="GO:0005737">
    <property type="term" value="C:cytoplasm"/>
    <property type="evidence" value="ECO:0007669"/>
    <property type="project" value="UniProtKB-SubCell"/>
</dbReference>
<evidence type="ECO:0000256" key="2">
    <source>
        <dbReference type="ARBA" id="ARBA00005189"/>
    </source>
</evidence>
<sequence length="302" mass="34394">MKMMKYEVTVFTSDRVSATTLNNVFIKLVGTDGESERKLLISLRGASAFVRGAEASFTVSCPSSIGKLVMIEVDKQPLPLFPADSWFPAKVEVRSPEGDSFTFPIYRWITDSKTYLFREGTALRVFEDLHRLGQYSREQELLQRHKDYCWNVYVEGIPHCMKSDSPQSLPCEVRFSFTKEKEFLFTASAGLTELKLKGLADSKKSWTHLDDINRVFCCKKTSMSEYVQEHWKEDAFFGFQFLNGVNPIMIRRCTALPSNFPVTDSMVFPDGQASLAEEMQKGHIFLCDYKNMDGVQANIVNG</sequence>
<feature type="site" description="Essential for stabilizing binding to COTL1" evidence="10">
    <location>
        <position position="108"/>
    </location>
</feature>
<evidence type="ECO:0000256" key="11">
    <source>
        <dbReference type="PROSITE-ProRule" id="PRU00152"/>
    </source>
</evidence>
<dbReference type="EMBL" id="JAAVVJ010000008">
    <property type="protein sequence ID" value="KAF7218192.1"/>
    <property type="molecule type" value="Genomic_DNA"/>
</dbReference>
<gene>
    <name evidence="14" type="ORF">G4P62_019566</name>
</gene>
<organism evidence="14 17">
    <name type="scientific">Nothobranchius furzeri</name>
    <name type="common">Turquoise killifish</name>
    <dbReference type="NCBI Taxonomy" id="105023"/>
    <lineage>
        <taxon>Eukaryota</taxon>
        <taxon>Metazoa</taxon>
        <taxon>Chordata</taxon>
        <taxon>Craniata</taxon>
        <taxon>Vertebrata</taxon>
        <taxon>Euteleostomi</taxon>
        <taxon>Actinopterygii</taxon>
        <taxon>Neopterygii</taxon>
        <taxon>Teleostei</taxon>
        <taxon>Neoteleostei</taxon>
        <taxon>Acanthomorphata</taxon>
        <taxon>Ovalentaria</taxon>
        <taxon>Atherinomorphae</taxon>
        <taxon>Cyprinodontiformes</taxon>
        <taxon>Nothobranchiidae</taxon>
        <taxon>Nothobranchius</taxon>
    </lineage>
</organism>
<dbReference type="InterPro" id="IPR000907">
    <property type="entry name" value="LipOase"/>
</dbReference>
<dbReference type="Proteomes" id="UP000822369">
    <property type="component" value="Chromosome 8"/>
</dbReference>
<dbReference type="InterPro" id="IPR013819">
    <property type="entry name" value="LipOase_C"/>
</dbReference>
<dbReference type="PROSITE" id="PS50095">
    <property type="entry name" value="PLAT"/>
    <property type="match status" value="1"/>
</dbReference>
<keyword evidence="9" id="KW-0106">Calcium</keyword>
<keyword evidence="6" id="KW-0223">Dioxygenase</keyword>
<protein>
    <submittedName>
        <fullName evidence="14">Transcript variant X1</fullName>
    </submittedName>
    <submittedName>
        <fullName evidence="15">Transcript variant X2</fullName>
    </submittedName>
    <submittedName>
        <fullName evidence="16">Transcript variant X3</fullName>
    </submittedName>
</protein>
<dbReference type="InterPro" id="IPR036226">
    <property type="entry name" value="LipOase_C_sf"/>
</dbReference>
<dbReference type="GO" id="GO:0016702">
    <property type="term" value="F:oxidoreductase activity, acting on single donors with incorporation of molecular oxygen, incorporation of two atoms of oxygen"/>
    <property type="evidence" value="ECO:0007669"/>
    <property type="project" value="InterPro"/>
</dbReference>
<evidence type="ECO:0000256" key="1">
    <source>
        <dbReference type="ARBA" id="ARBA00004496"/>
    </source>
</evidence>
<dbReference type="GO" id="GO:0005506">
    <property type="term" value="F:iron ion binding"/>
    <property type="evidence" value="ECO:0007669"/>
    <property type="project" value="InterPro"/>
</dbReference>
<evidence type="ECO:0000256" key="6">
    <source>
        <dbReference type="ARBA" id="ARBA00022964"/>
    </source>
</evidence>
<comment type="caution">
    <text evidence="11">Lacks conserved residue(s) required for the propagation of feature annotation.</text>
</comment>
<dbReference type="SUPFAM" id="SSF49723">
    <property type="entry name" value="Lipase/lipooxygenase domain (PLAT/LH2 domain)"/>
    <property type="match status" value="1"/>
</dbReference>
<dbReference type="InterPro" id="IPR036392">
    <property type="entry name" value="PLAT/LH2_dom_sf"/>
</dbReference>
<evidence type="ECO:0000256" key="8">
    <source>
        <dbReference type="ARBA" id="ARBA00023098"/>
    </source>
</evidence>
<reference evidence="14" key="1">
    <citation type="submission" date="2020-03" db="EMBL/GenBank/DDBJ databases">
        <title>Intra-Species Differences in Population Size shape Life History and Genome Evolution.</title>
        <authorList>
            <person name="Willemsen D."/>
            <person name="Cui R."/>
            <person name="Valenzano D.R."/>
        </authorList>
    </citation>
    <scope>NUCLEOTIDE SEQUENCE</scope>
    <source>
        <strain evidence="14">GRZ</strain>
        <tissue evidence="14">Whole</tissue>
    </source>
</reference>
<comment type="subcellular location">
    <subcellularLocation>
        <location evidence="1">Cytoplasm</location>
    </subcellularLocation>
</comment>
<dbReference type="EMBL" id="JAAVVJ010000008">
    <property type="protein sequence ID" value="KAF7218190.1"/>
    <property type="molecule type" value="Genomic_DNA"/>
</dbReference>
<evidence type="ECO:0000313" key="14">
    <source>
        <dbReference type="EMBL" id="KAF7218190.1"/>
    </source>
</evidence>
<evidence type="ECO:0000313" key="16">
    <source>
        <dbReference type="EMBL" id="KAF7218192.1"/>
    </source>
</evidence>
<dbReference type="EMBL" id="JAAVVJ010000008">
    <property type="protein sequence ID" value="KAF7218191.1"/>
    <property type="molecule type" value="Genomic_DNA"/>
</dbReference>
<comment type="pathway">
    <text evidence="2">Lipid metabolism.</text>
</comment>
<dbReference type="GO" id="GO:0034440">
    <property type="term" value="P:lipid oxidation"/>
    <property type="evidence" value="ECO:0007669"/>
    <property type="project" value="InterPro"/>
</dbReference>
<evidence type="ECO:0000259" key="12">
    <source>
        <dbReference type="PROSITE" id="PS50095"/>
    </source>
</evidence>
<feature type="domain" description="PLAT" evidence="12">
    <location>
        <begin position="4"/>
        <end position="123"/>
    </location>
</feature>
<comment type="similarity">
    <text evidence="3">Belongs to the lipoxygenase family.</text>
</comment>
<dbReference type="Pfam" id="PF01477">
    <property type="entry name" value="PLAT"/>
    <property type="match status" value="1"/>
</dbReference>
<evidence type="ECO:0000256" key="5">
    <source>
        <dbReference type="ARBA" id="ARBA00022723"/>
    </source>
</evidence>
<dbReference type="Gene3D" id="2.60.60.20">
    <property type="entry name" value="PLAT/LH2 domain"/>
    <property type="match status" value="1"/>
</dbReference>
<evidence type="ECO:0000259" key="13">
    <source>
        <dbReference type="PROSITE" id="PS51393"/>
    </source>
</evidence>
<evidence type="ECO:0000313" key="17">
    <source>
        <dbReference type="Proteomes" id="UP000822369"/>
    </source>
</evidence>
<evidence type="ECO:0000256" key="7">
    <source>
        <dbReference type="ARBA" id="ARBA00023002"/>
    </source>
</evidence>
<evidence type="ECO:0000256" key="10">
    <source>
        <dbReference type="PIRSR" id="PIRSR601885-3"/>
    </source>
</evidence>
<dbReference type="InterPro" id="IPR001885">
    <property type="entry name" value="LipOase_mml"/>
</dbReference>
<keyword evidence="7" id="KW-0560">Oxidoreductase</keyword>
<dbReference type="SUPFAM" id="SSF48484">
    <property type="entry name" value="Lipoxigenase"/>
    <property type="match status" value="1"/>
</dbReference>
<feature type="binding site" evidence="9">
    <location>
        <position position="84"/>
    </location>
    <ligand>
        <name>Ca(2+)</name>
        <dbReference type="ChEBI" id="CHEBI:29108"/>
        <label>1</label>
    </ligand>
</feature>
<keyword evidence="8" id="KW-0443">Lipid metabolism</keyword>
<feature type="non-terminal residue" evidence="14">
    <location>
        <position position="302"/>
    </location>
</feature>
<dbReference type="InterPro" id="IPR001024">
    <property type="entry name" value="PLAT/LH2_dom"/>
</dbReference>
<accession>A0A9D2YCR4</accession>
<dbReference type="Gene3D" id="1.20.245.10">
    <property type="entry name" value="Lipoxygenase-1, Domain 5"/>
    <property type="match status" value="1"/>
</dbReference>
<evidence type="ECO:0000313" key="15">
    <source>
        <dbReference type="EMBL" id="KAF7218191.1"/>
    </source>
</evidence>
<proteinExistence type="inferred from homology"/>
<dbReference type="SMART" id="SM00308">
    <property type="entry name" value="LH2"/>
    <property type="match status" value="1"/>
</dbReference>
<feature type="domain" description="Lipoxygenase" evidence="13">
    <location>
        <begin position="122"/>
        <end position="302"/>
    </location>
</feature>
<dbReference type="Gene3D" id="3.10.450.60">
    <property type="match status" value="1"/>
</dbReference>
<dbReference type="PANTHER" id="PTHR11771">
    <property type="entry name" value="LIPOXYGENASE"/>
    <property type="match status" value="1"/>
</dbReference>
<dbReference type="PROSITE" id="PS51393">
    <property type="entry name" value="LIPOXYGENASE_3"/>
    <property type="match status" value="1"/>
</dbReference>
<dbReference type="PRINTS" id="PR00467">
    <property type="entry name" value="MAMLPOXGNASE"/>
</dbReference>